<accession>A0A6B0Y1S1</accession>
<feature type="transmembrane region" description="Helical" evidence="6">
    <location>
        <begin position="70"/>
        <end position="93"/>
    </location>
</feature>
<dbReference type="Pfam" id="PF00892">
    <property type="entry name" value="EamA"/>
    <property type="match status" value="2"/>
</dbReference>
<organism evidence="8">
    <name type="scientific">Boseongicola sp. SB0664_bin_43</name>
    <dbReference type="NCBI Taxonomy" id="2604844"/>
    <lineage>
        <taxon>Bacteria</taxon>
        <taxon>Pseudomonadati</taxon>
        <taxon>Pseudomonadota</taxon>
        <taxon>Alphaproteobacteria</taxon>
        <taxon>Rhodobacterales</taxon>
        <taxon>Paracoccaceae</taxon>
        <taxon>Boseongicola</taxon>
    </lineage>
</organism>
<feature type="transmembrane region" description="Helical" evidence="6">
    <location>
        <begin position="242"/>
        <end position="261"/>
    </location>
</feature>
<dbReference type="EMBL" id="VXRY01000255">
    <property type="protein sequence ID" value="MXY33700.1"/>
    <property type="molecule type" value="Genomic_DNA"/>
</dbReference>
<feature type="domain" description="EamA" evidence="7">
    <location>
        <begin position="10"/>
        <end position="144"/>
    </location>
</feature>
<evidence type="ECO:0000256" key="5">
    <source>
        <dbReference type="ARBA" id="ARBA00023136"/>
    </source>
</evidence>
<dbReference type="InterPro" id="IPR037185">
    <property type="entry name" value="EmrE-like"/>
</dbReference>
<feature type="transmembrane region" description="Helical" evidence="6">
    <location>
        <begin position="128"/>
        <end position="148"/>
    </location>
</feature>
<gene>
    <name evidence="8" type="ORF">F4Y60_06355</name>
</gene>
<evidence type="ECO:0000256" key="2">
    <source>
        <dbReference type="ARBA" id="ARBA00009853"/>
    </source>
</evidence>
<evidence type="ECO:0000256" key="3">
    <source>
        <dbReference type="ARBA" id="ARBA00022692"/>
    </source>
</evidence>
<dbReference type="SUPFAM" id="SSF103481">
    <property type="entry name" value="Multidrug resistance efflux transporter EmrE"/>
    <property type="match status" value="2"/>
</dbReference>
<dbReference type="InterPro" id="IPR000620">
    <property type="entry name" value="EamA_dom"/>
</dbReference>
<comment type="similarity">
    <text evidence="2">Belongs to the drug/metabolite transporter (DMT) superfamily. 10 TMS drug/metabolite exporter (DME) (TC 2.A.7.3) family.</text>
</comment>
<comment type="caution">
    <text evidence="8">The sequence shown here is derived from an EMBL/GenBank/DDBJ whole genome shotgun (WGS) entry which is preliminary data.</text>
</comment>
<dbReference type="AlphaFoldDB" id="A0A6B0Y1S1"/>
<evidence type="ECO:0000256" key="1">
    <source>
        <dbReference type="ARBA" id="ARBA00004141"/>
    </source>
</evidence>
<reference evidence="8" key="1">
    <citation type="submission" date="2019-09" db="EMBL/GenBank/DDBJ databases">
        <title>Characterisation of the sponge microbiome using genome-centric metagenomics.</title>
        <authorList>
            <person name="Engelberts J.P."/>
            <person name="Robbins S.J."/>
            <person name="De Goeij J.M."/>
            <person name="Aranda M."/>
            <person name="Bell S.C."/>
            <person name="Webster N.S."/>
        </authorList>
    </citation>
    <scope>NUCLEOTIDE SEQUENCE</scope>
    <source>
        <strain evidence="8">SB0664_bin_43</strain>
    </source>
</reference>
<protein>
    <submittedName>
        <fullName evidence="8">DMT family transporter</fullName>
    </submittedName>
</protein>
<dbReference type="PANTHER" id="PTHR22911">
    <property type="entry name" value="ACYL-MALONYL CONDENSING ENZYME-RELATED"/>
    <property type="match status" value="1"/>
</dbReference>
<evidence type="ECO:0000259" key="7">
    <source>
        <dbReference type="Pfam" id="PF00892"/>
    </source>
</evidence>
<keyword evidence="3 6" id="KW-0812">Transmembrane</keyword>
<comment type="subcellular location">
    <subcellularLocation>
        <location evidence="1">Membrane</location>
        <topology evidence="1">Multi-pass membrane protein</topology>
    </subcellularLocation>
</comment>
<feature type="transmembrane region" description="Helical" evidence="6">
    <location>
        <begin position="210"/>
        <end position="230"/>
    </location>
</feature>
<keyword evidence="4 6" id="KW-1133">Transmembrane helix</keyword>
<feature type="domain" description="EamA" evidence="7">
    <location>
        <begin position="154"/>
        <end position="283"/>
    </location>
</feature>
<proteinExistence type="inferred from homology"/>
<evidence type="ECO:0000256" key="6">
    <source>
        <dbReference type="SAM" id="Phobius"/>
    </source>
</evidence>
<keyword evidence="5 6" id="KW-0472">Membrane</keyword>
<evidence type="ECO:0000256" key="4">
    <source>
        <dbReference type="ARBA" id="ARBA00022989"/>
    </source>
</evidence>
<dbReference type="GO" id="GO:0016020">
    <property type="term" value="C:membrane"/>
    <property type="evidence" value="ECO:0007669"/>
    <property type="project" value="UniProtKB-SubCell"/>
</dbReference>
<feature type="transmembrane region" description="Helical" evidence="6">
    <location>
        <begin position="99"/>
        <end position="121"/>
    </location>
</feature>
<dbReference type="Gene3D" id="1.10.3730.20">
    <property type="match status" value="1"/>
</dbReference>
<sequence length="301" mass="32708">MSRFATIATMAVLMMLFANFMFAVVDTSSKWLLGAGYLAVQLAFFRYAIQFVITSGVLAGLRGRGLGAALPLLPVLVLRASLLVVSTIFNFVALQSLSLAVASAIMFSAPIIVCALSWPLLGERVGRVRWAAVAFGFAGVLAVIRPFGEELDPAAFLMLLAATGLALYSILTRKLSRDVKPLIMQFLLGLTGTVALLPFCWVYWIAPASAFDLVLMVSLGLFAWIGHEFLIRAHRIAEANYLMPYSYSYLIYMMAGGFVVFGDLPDAWTMLGALMIAMSGLLIWRREVALMRAGDAGGRVQ</sequence>
<feature type="transmembrane region" description="Helical" evidence="6">
    <location>
        <begin position="7"/>
        <end position="25"/>
    </location>
</feature>
<name>A0A6B0Y1S1_9RHOB</name>
<feature type="transmembrane region" description="Helical" evidence="6">
    <location>
        <begin position="154"/>
        <end position="171"/>
    </location>
</feature>
<feature type="transmembrane region" description="Helical" evidence="6">
    <location>
        <begin position="183"/>
        <end position="204"/>
    </location>
</feature>
<feature type="transmembrane region" description="Helical" evidence="6">
    <location>
        <begin position="267"/>
        <end position="284"/>
    </location>
</feature>
<evidence type="ECO:0000313" key="8">
    <source>
        <dbReference type="EMBL" id="MXY33700.1"/>
    </source>
</evidence>
<dbReference type="PANTHER" id="PTHR22911:SF6">
    <property type="entry name" value="SOLUTE CARRIER FAMILY 35 MEMBER G1"/>
    <property type="match status" value="1"/>
</dbReference>